<keyword evidence="2" id="KW-0472">Membrane</keyword>
<evidence type="ECO:0000256" key="1">
    <source>
        <dbReference type="SAM" id="MobiDB-lite"/>
    </source>
</evidence>
<organism evidence="3 4">
    <name type="scientific">Phage Phass-1</name>
    <dbReference type="NCBI Taxonomy" id="3043662"/>
    <lineage>
        <taxon>Viruses</taxon>
        <taxon>Duplodnaviria</taxon>
        <taxon>Heunggongvirae</taxon>
        <taxon>Uroviricota</taxon>
        <taxon>Caudoviricetes</taxon>
        <taxon>Caudoviricetes code 15 clade</taxon>
    </lineage>
</organism>
<keyword evidence="2" id="KW-1133">Transmembrane helix</keyword>
<keyword evidence="2" id="KW-0812">Transmembrane</keyword>
<accession>A0AAF0LYJ7</accession>
<evidence type="ECO:0000313" key="3">
    <source>
        <dbReference type="EMBL" id="WIC39651.1"/>
    </source>
</evidence>
<feature type="transmembrane region" description="Helical" evidence="2">
    <location>
        <begin position="30"/>
        <end position="51"/>
    </location>
</feature>
<evidence type="ECO:0000313" key="4">
    <source>
        <dbReference type="Proteomes" id="UP001237988"/>
    </source>
</evidence>
<feature type="region of interest" description="Disordered" evidence="1">
    <location>
        <begin position="60"/>
        <end position="87"/>
    </location>
</feature>
<proteinExistence type="predicted"/>
<dbReference type="EMBL" id="OQ749652">
    <property type="protein sequence ID" value="WIC39651.1"/>
    <property type="molecule type" value="Genomic_DNA"/>
</dbReference>
<protein>
    <submittedName>
        <fullName evidence="3">Uncharacterized protein</fullName>
    </submittedName>
</protein>
<name>A0AAF0LYJ7_9CAUD</name>
<dbReference type="Proteomes" id="UP001237988">
    <property type="component" value="Segment"/>
</dbReference>
<reference evidence="3" key="1">
    <citation type="submission" date="2023-04" db="EMBL/GenBank/DDBJ databases">
        <title>Bacteriophage Phass-1 Discovered in the Human Gut Virome - the Founding Member of the Proposed New Family Phassviridae.</title>
        <authorList>
            <person name="Tikunov A.Y."/>
            <person name="Morozova V.V."/>
            <person name="Chechushkov A.V."/>
            <person name="Tikunova N.V."/>
        </authorList>
    </citation>
    <scope>NUCLEOTIDE SEQUENCE</scope>
</reference>
<sequence length="112" mass="12497">MKWVVLFSLLNGYAWVWCSYILAFMDKYTIAEQLSQVAITEIIGVVLVYALKSLVENLSKNNQWPDKPWKGKQAQEDGAATPETENGIEAEMAEDASVSALDYINTDTSETS</sequence>
<evidence type="ECO:0000256" key="2">
    <source>
        <dbReference type="SAM" id="Phobius"/>
    </source>
</evidence>